<keyword evidence="3" id="KW-0807">Transducer</keyword>
<dbReference type="Pfam" id="PF12729">
    <property type="entry name" value="4HB_MCP_1"/>
    <property type="match status" value="1"/>
</dbReference>
<dbReference type="InterPro" id="IPR024478">
    <property type="entry name" value="HlyB_4HB_MCP"/>
</dbReference>
<dbReference type="EMBL" id="LDIR01000002">
    <property type="protein sequence ID" value="OCL91752.1"/>
    <property type="molecule type" value="Genomic_DNA"/>
</dbReference>
<comment type="caution">
    <text evidence="6">The sequence shown here is derived from an EMBL/GenBank/DDBJ whole genome shotgun (WGS) entry which is preliminary data.</text>
</comment>
<dbReference type="RefSeq" id="WP_066176339.1">
    <property type="nucleotide sequence ID" value="NZ_LCSL01000002.1"/>
</dbReference>
<comment type="similarity">
    <text evidence="2">Belongs to the methyl-accepting chemotaxis (MCP) protein family.</text>
</comment>
<keyword evidence="4" id="KW-0472">Membrane</keyword>
<keyword evidence="7" id="KW-1185">Reference proteome</keyword>
<sequence>MKISNKLYFSFGLIILLIIILTVLGINRVSIIDNTLQNDVELTSSKQRYAINFRGSVHDRAIAIRDVVLSENKDNNIFKKAINDIKNLEEFYKNSAFEMDKIFENRYNFTKEELEILNNIKEIENNTLPIVYEIITLKKDNENSKAQNLLLEKANPLFTNWLKTINEFIDYQEAKNFTHFSEIREIASKFSYTMIIFLVIAILLAITVTFFISKQITNSLNKTKSGLEDFFKFVNRESLEMSYLNIKSNDEFGEMANLINNNIEKTKVLIIEDNQFRVSLANFVKELKSGNNSVKFDLDLESDVLKEIKFSLIELQQYLEQTIARDINVLLDVLQKFKNKDYTARFANPYASVAITINELGDVICEILKENKANGLTLDQSSNILLKNVDRLNISSKEASYSLEETTQALDKITNNIRNNTQSISQMSNLAQDVTKSANIGETLANKTTLAMDEINTQVNLVNEAISVIDQIAFQTNILSLNAAVEAATAGEAGKGFAVVAQEVRNLANRSAEAANEIKSIVENAKNKANEGKDIANSMIEGYKNLNLNISSTMNLIDNIQNASNEQLSGIEQINEAVNSLEMQTNKNASIAKETQNIATLTDDIAKLIVKNADEKEFIGKKDVKAKDFSSFKK</sequence>
<gene>
    <name evidence="6" type="primary">tap_7</name>
    <name evidence="6" type="ORF">AAX28_01498</name>
</gene>
<evidence type="ECO:0000313" key="7">
    <source>
        <dbReference type="Proteomes" id="UP000093159"/>
    </source>
</evidence>
<accession>A0ABX2YBP4</accession>
<feature type="transmembrane region" description="Helical" evidence="4">
    <location>
        <begin position="7"/>
        <end position="26"/>
    </location>
</feature>
<keyword evidence="1" id="KW-0145">Chemotaxis</keyword>
<dbReference type="PANTHER" id="PTHR43531:SF11">
    <property type="entry name" value="METHYL-ACCEPTING CHEMOTAXIS PROTEIN 3"/>
    <property type="match status" value="1"/>
</dbReference>
<evidence type="ECO:0000256" key="4">
    <source>
        <dbReference type="SAM" id="Phobius"/>
    </source>
</evidence>
<evidence type="ECO:0000313" key="6">
    <source>
        <dbReference type="EMBL" id="OCL91752.1"/>
    </source>
</evidence>
<proteinExistence type="inferred from homology"/>
<evidence type="ECO:0000256" key="3">
    <source>
        <dbReference type="PROSITE-ProRule" id="PRU00284"/>
    </source>
</evidence>
<dbReference type="Pfam" id="PF00015">
    <property type="entry name" value="MCPsignal"/>
    <property type="match status" value="1"/>
</dbReference>
<dbReference type="SUPFAM" id="SSF58104">
    <property type="entry name" value="Methyl-accepting chemotaxis protein (MCP) signaling domain"/>
    <property type="match status" value="1"/>
</dbReference>
<dbReference type="SMART" id="SM00283">
    <property type="entry name" value="MA"/>
    <property type="match status" value="1"/>
</dbReference>
<dbReference type="InterPro" id="IPR004089">
    <property type="entry name" value="MCPsignal_dom"/>
</dbReference>
<evidence type="ECO:0000256" key="1">
    <source>
        <dbReference type="ARBA" id="ARBA00022500"/>
    </source>
</evidence>
<organism evidence="6 7">
    <name type="scientific">Arcobacter porcinus</name>
    <dbReference type="NCBI Taxonomy" id="1935204"/>
    <lineage>
        <taxon>Bacteria</taxon>
        <taxon>Pseudomonadati</taxon>
        <taxon>Campylobacterota</taxon>
        <taxon>Epsilonproteobacteria</taxon>
        <taxon>Campylobacterales</taxon>
        <taxon>Arcobacteraceae</taxon>
        <taxon>Arcobacter</taxon>
    </lineage>
</organism>
<dbReference type="PROSITE" id="PS50111">
    <property type="entry name" value="CHEMOTAXIS_TRANSDUC_2"/>
    <property type="match status" value="1"/>
</dbReference>
<dbReference type="PANTHER" id="PTHR43531">
    <property type="entry name" value="PROTEIN ICFG"/>
    <property type="match status" value="1"/>
</dbReference>
<evidence type="ECO:0000259" key="5">
    <source>
        <dbReference type="PROSITE" id="PS50111"/>
    </source>
</evidence>
<dbReference type="InterPro" id="IPR051310">
    <property type="entry name" value="MCP_chemotaxis"/>
</dbReference>
<dbReference type="Gene3D" id="1.10.287.950">
    <property type="entry name" value="Methyl-accepting chemotaxis protein"/>
    <property type="match status" value="1"/>
</dbReference>
<dbReference type="Gene3D" id="6.10.340.10">
    <property type="match status" value="1"/>
</dbReference>
<feature type="domain" description="Methyl-accepting transducer" evidence="5">
    <location>
        <begin position="374"/>
        <end position="603"/>
    </location>
</feature>
<keyword evidence="4" id="KW-0812">Transmembrane</keyword>
<name>A0ABX2YBP4_9BACT</name>
<dbReference type="Proteomes" id="UP000093159">
    <property type="component" value="Unassembled WGS sequence"/>
</dbReference>
<feature type="transmembrane region" description="Helical" evidence="4">
    <location>
        <begin position="190"/>
        <end position="212"/>
    </location>
</feature>
<evidence type="ECO:0000256" key="2">
    <source>
        <dbReference type="ARBA" id="ARBA00029447"/>
    </source>
</evidence>
<reference evidence="6 7" key="1">
    <citation type="submission" date="2015-05" db="EMBL/GenBank/DDBJ databases">
        <authorList>
            <person name="Rovetto F."/>
            <person name="Cocolin L."/>
            <person name="Illeghems K."/>
            <person name="Van Nieuwerburgh F."/>
            <person name="Houf K."/>
        </authorList>
    </citation>
    <scope>NUCLEOTIDE SEQUENCE [LARGE SCALE GENOMIC DNA]</scope>
    <source>
        <strain evidence="6 7">117434</strain>
    </source>
</reference>
<protein>
    <submittedName>
        <fullName evidence="6">Methyl-accepting chemotaxis protein IV</fullName>
    </submittedName>
</protein>
<keyword evidence="4" id="KW-1133">Transmembrane helix</keyword>